<feature type="transmembrane region" description="Helical" evidence="1">
    <location>
        <begin position="12"/>
        <end position="29"/>
    </location>
</feature>
<dbReference type="EMBL" id="JBHSDR010000003">
    <property type="protein sequence ID" value="MFC4293475.1"/>
    <property type="molecule type" value="Genomic_DNA"/>
</dbReference>
<name>A0ABV8RJL9_9SPHN</name>
<dbReference type="Proteomes" id="UP001595828">
    <property type="component" value="Unassembled WGS sequence"/>
</dbReference>
<dbReference type="Pfam" id="PF11127">
    <property type="entry name" value="YgaP-like_TM"/>
    <property type="match status" value="1"/>
</dbReference>
<evidence type="ECO:0000313" key="3">
    <source>
        <dbReference type="EMBL" id="MFC4293475.1"/>
    </source>
</evidence>
<proteinExistence type="predicted"/>
<organism evidence="3 4">
    <name type="scientific">Novosphingobium tardum</name>
    <dbReference type="NCBI Taxonomy" id="1538021"/>
    <lineage>
        <taxon>Bacteria</taxon>
        <taxon>Pseudomonadati</taxon>
        <taxon>Pseudomonadota</taxon>
        <taxon>Alphaproteobacteria</taxon>
        <taxon>Sphingomonadales</taxon>
        <taxon>Sphingomonadaceae</taxon>
        <taxon>Novosphingobium</taxon>
    </lineage>
</organism>
<evidence type="ECO:0000259" key="2">
    <source>
        <dbReference type="Pfam" id="PF11127"/>
    </source>
</evidence>
<keyword evidence="4" id="KW-1185">Reference proteome</keyword>
<accession>A0ABV8RJL9</accession>
<evidence type="ECO:0000256" key="1">
    <source>
        <dbReference type="SAM" id="Phobius"/>
    </source>
</evidence>
<feature type="domain" description="Inner membrane protein YgaP-like transmembrane" evidence="2">
    <location>
        <begin position="4"/>
        <end position="56"/>
    </location>
</feature>
<protein>
    <submittedName>
        <fullName evidence="3">DUF2892 domain-containing protein</fullName>
    </submittedName>
</protein>
<gene>
    <name evidence="3" type="ORF">ACFO0A_00215</name>
</gene>
<keyword evidence="1" id="KW-1133">Transmembrane helix</keyword>
<feature type="transmembrane region" description="Helical" evidence="1">
    <location>
        <begin position="35"/>
        <end position="55"/>
    </location>
</feature>
<keyword evidence="1" id="KW-0472">Membrane</keyword>
<sequence length="63" mass="6863">MPRENITYTEQAVRIIIGFLLLTLALFGPRIPLGWLGLPAILTGLTGYCPLTALVERGSRHAS</sequence>
<comment type="caution">
    <text evidence="3">The sequence shown here is derived from an EMBL/GenBank/DDBJ whole genome shotgun (WGS) entry which is preliminary data.</text>
</comment>
<dbReference type="RefSeq" id="WP_379536972.1">
    <property type="nucleotide sequence ID" value="NZ_JBHSDR010000003.1"/>
</dbReference>
<dbReference type="InterPro" id="IPR021309">
    <property type="entry name" value="YgaP-like_TM"/>
</dbReference>
<keyword evidence="1" id="KW-0812">Transmembrane</keyword>
<evidence type="ECO:0000313" key="4">
    <source>
        <dbReference type="Proteomes" id="UP001595828"/>
    </source>
</evidence>
<reference evidence="4" key="1">
    <citation type="journal article" date="2019" name="Int. J. Syst. Evol. Microbiol.">
        <title>The Global Catalogue of Microorganisms (GCM) 10K type strain sequencing project: providing services to taxonomists for standard genome sequencing and annotation.</title>
        <authorList>
            <consortium name="The Broad Institute Genomics Platform"/>
            <consortium name="The Broad Institute Genome Sequencing Center for Infectious Disease"/>
            <person name="Wu L."/>
            <person name="Ma J."/>
        </authorList>
    </citation>
    <scope>NUCLEOTIDE SEQUENCE [LARGE SCALE GENOMIC DNA]</scope>
    <source>
        <strain evidence="4">CGMCC 1.12989</strain>
    </source>
</reference>